<keyword evidence="3" id="KW-1185">Reference proteome</keyword>
<comment type="caution">
    <text evidence="2">The sequence shown here is derived from an EMBL/GenBank/DDBJ whole genome shotgun (WGS) entry which is preliminary data.</text>
</comment>
<dbReference type="Pfam" id="PF08268">
    <property type="entry name" value="FBA_3"/>
    <property type="match status" value="1"/>
</dbReference>
<reference evidence="2 3" key="1">
    <citation type="submission" date="2024-11" db="EMBL/GenBank/DDBJ databases">
        <title>Chromosome-level genome assembly of Eucalyptus globulus Labill. provides insights into its genome evolution.</title>
        <authorList>
            <person name="Li X."/>
        </authorList>
    </citation>
    <scope>NUCLEOTIDE SEQUENCE [LARGE SCALE GENOMIC DNA]</scope>
    <source>
        <strain evidence="2">CL2024</strain>
        <tissue evidence="2">Fresh tender leaves</tissue>
    </source>
</reference>
<accession>A0ABD3IXG2</accession>
<name>A0ABD3IXG2_EUCGL</name>
<dbReference type="PROSITE" id="PS50181">
    <property type="entry name" value="FBOX"/>
    <property type="match status" value="1"/>
</dbReference>
<proteinExistence type="predicted"/>
<dbReference type="PANTHER" id="PTHR31672">
    <property type="entry name" value="BNACNNG10540D PROTEIN"/>
    <property type="match status" value="1"/>
</dbReference>
<dbReference type="InterPro" id="IPR013187">
    <property type="entry name" value="F-box-assoc_dom_typ3"/>
</dbReference>
<organism evidence="2 3">
    <name type="scientific">Eucalyptus globulus</name>
    <name type="common">Tasmanian blue gum</name>
    <dbReference type="NCBI Taxonomy" id="34317"/>
    <lineage>
        <taxon>Eukaryota</taxon>
        <taxon>Viridiplantae</taxon>
        <taxon>Streptophyta</taxon>
        <taxon>Embryophyta</taxon>
        <taxon>Tracheophyta</taxon>
        <taxon>Spermatophyta</taxon>
        <taxon>Magnoliopsida</taxon>
        <taxon>eudicotyledons</taxon>
        <taxon>Gunneridae</taxon>
        <taxon>Pentapetalae</taxon>
        <taxon>rosids</taxon>
        <taxon>malvids</taxon>
        <taxon>Myrtales</taxon>
        <taxon>Myrtaceae</taxon>
        <taxon>Myrtoideae</taxon>
        <taxon>Eucalypteae</taxon>
        <taxon>Eucalyptus</taxon>
    </lineage>
</organism>
<dbReference type="Proteomes" id="UP001634007">
    <property type="component" value="Unassembled WGS sequence"/>
</dbReference>
<gene>
    <name evidence="2" type="ORF">ACJRO7_003675</name>
</gene>
<dbReference type="InterPro" id="IPR036047">
    <property type="entry name" value="F-box-like_dom_sf"/>
</dbReference>
<dbReference type="SMART" id="SM00256">
    <property type="entry name" value="FBOX"/>
    <property type="match status" value="1"/>
</dbReference>
<dbReference type="AlphaFoldDB" id="A0ABD3IXG2"/>
<dbReference type="InterPro" id="IPR017451">
    <property type="entry name" value="F-box-assoc_interact_dom"/>
</dbReference>
<dbReference type="SUPFAM" id="SSF81383">
    <property type="entry name" value="F-box domain"/>
    <property type="match status" value="1"/>
</dbReference>
<protein>
    <recommendedName>
        <fullName evidence="1">F-box domain-containing protein</fullName>
    </recommendedName>
</protein>
<sequence>MSTYNSSSSCSSSTSSLPLDLLHNVLSRLPTISLLKLRSVCRQWCDIIDDPHFTTMHATSGLESPRILLLSEPSRGVEALRFVVDDEFPVTSLPISAVRPWVHAAGASCHGLYCFMDLRDGATYLLNLLTRAIVPLPSFDPLGGLWCPYLIGIGADRLTGRYKIVRVSYLNDDTVVAQRAEVLDQGSQSWRDIASVPPRLLPRNPMFVAGSIHWLAAGQGGVVRISSFDIAKEEFDWTPCPALQNAFLVDVQGVLGLAHRSPKRGDFVGDGGESAVGEGAWCPAEESLLP</sequence>
<evidence type="ECO:0000313" key="3">
    <source>
        <dbReference type="Proteomes" id="UP001634007"/>
    </source>
</evidence>
<dbReference type="InterPro" id="IPR050796">
    <property type="entry name" value="SCF_F-box_component"/>
</dbReference>
<dbReference type="PANTHER" id="PTHR31672:SF2">
    <property type="entry name" value="F-BOX DOMAIN-CONTAINING PROTEIN"/>
    <property type="match status" value="1"/>
</dbReference>
<dbReference type="Pfam" id="PF00646">
    <property type="entry name" value="F-box"/>
    <property type="match status" value="1"/>
</dbReference>
<dbReference type="NCBIfam" id="TIGR01640">
    <property type="entry name" value="F_box_assoc_1"/>
    <property type="match status" value="1"/>
</dbReference>
<feature type="domain" description="F-box" evidence="1">
    <location>
        <begin position="11"/>
        <end position="56"/>
    </location>
</feature>
<evidence type="ECO:0000259" key="1">
    <source>
        <dbReference type="PROSITE" id="PS50181"/>
    </source>
</evidence>
<evidence type="ECO:0000313" key="2">
    <source>
        <dbReference type="EMBL" id="KAL3718585.1"/>
    </source>
</evidence>
<dbReference type="Gene3D" id="1.20.1280.50">
    <property type="match status" value="1"/>
</dbReference>
<dbReference type="CDD" id="cd22157">
    <property type="entry name" value="F-box_AtFBW1-like"/>
    <property type="match status" value="1"/>
</dbReference>
<dbReference type="EMBL" id="JBJKBG010000010">
    <property type="protein sequence ID" value="KAL3718585.1"/>
    <property type="molecule type" value="Genomic_DNA"/>
</dbReference>
<dbReference type="InterPro" id="IPR001810">
    <property type="entry name" value="F-box_dom"/>
</dbReference>